<keyword evidence="3" id="KW-0804">Transcription</keyword>
<keyword evidence="1" id="KW-0805">Transcription regulation</keyword>
<sequence length="267" mass="29371">MGWLRYHMILASPRVRGIRMHSDQNLSQTEKAVLGLRGLIVQGQLKPGQRVFEQTLVDLLGVSRTPARAALQRICEEGFIALVPKRGYVVSSFTRQDVFDAIAIRGTLEGMAARLAAEKGPPPHTLAAMHECLRALDLALAEPDMAVRQSEYARLNDRLHELLCEAAQSPMMERALQRLAAIPFSLNNSFTDVPASAEQQVAAILRSANEQHYNLVEAIEQGEGARAEALAIEHSRSTWKYLMLMLQASEPVELPGGLQAALRGQCA</sequence>
<dbReference type="Proteomes" id="UP000776983">
    <property type="component" value="Unassembled WGS sequence"/>
</dbReference>
<evidence type="ECO:0000256" key="2">
    <source>
        <dbReference type="ARBA" id="ARBA00023125"/>
    </source>
</evidence>
<evidence type="ECO:0000313" key="6">
    <source>
        <dbReference type="Proteomes" id="UP000776983"/>
    </source>
</evidence>
<dbReference type="SUPFAM" id="SSF46785">
    <property type="entry name" value="Winged helix' DNA-binding domain"/>
    <property type="match status" value="1"/>
</dbReference>
<dbReference type="InterPro" id="IPR036390">
    <property type="entry name" value="WH_DNA-bd_sf"/>
</dbReference>
<feature type="domain" description="HTH gntR-type" evidence="4">
    <location>
        <begin position="26"/>
        <end position="93"/>
    </location>
</feature>
<evidence type="ECO:0000259" key="4">
    <source>
        <dbReference type="PROSITE" id="PS50949"/>
    </source>
</evidence>
<proteinExistence type="predicted"/>
<dbReference type="InterPro" id="IPR036388">
    <property type="entry name" value="WH-like_DNA-bd_sf"/>
</dbReference>
<reference evidence="5 6" key="1">
    <citation type="submission" date="2020-07" db="EMBL/GenBank/DDBJ databases">
        <title>Pusillimonas sp. nov., isolated from poultry manure in Taiwan.</title>
        <authorList>
            <person name="Lin S.-Y."/>
            <person name="Tang Y.-S."/>
            <person name="Young C.-C."/>
        </authorList>
    </citation>
    <scope>NUCLEOTIDE SEQUENCE [LARGE SCALE GENOMIC DNA]</scope>
    <source>
        <strain evidence="5 6">CC-YST705</strain>
    </source>
</reference>
<evidence type="ECO:0000313" key="5">
    <source>
        <dbReference type="EMBL" id="MCB5363318.1"/>
    </source>
</evidence>
<keyword evidence="6" id="KW-1185">Reference proteome</keyword>
<dbReference type="Gene3D" id="1.20.120.530">
    <property type="entry name" value="GntR ligand-binding domain-like"/>
    <property type="match status" value="1"/>
</dbReference>
<dbReference type="Pfam" id="PF07729">
    <property type="entry name" value="FCD"/>
    <property type="match status" value="1"/>
</dbReference>
<evidence type="ECO:0000256" key="3">
    <source>
        <dbReference type="ARBA" id="ARBA00023163"/>
    </source>
</evidence>
<dbReference type="PANTHER" id="PTHR43537">
    <property type="entry name" value="TRANSCRIPTIONAL REGULATOR, GNTR FAMILY"/>
    <property type="match status" value="1"/>
</dbReference>
<dbReference type="PROSITE" id="PS50949">
    <property type="entry name" value="HTH_GNTR"/>
    <property type="match status" value="1"/>
</dbReference>
<dbReference type="InterPro" id="IPR000524">
    <property type="entry name" value="Tscrpt_reg_HTH_GntR"/>
</dbReference>
<dbReference type="RefSeq" id="WP_226953643.1">
    <property type="nucleotide sequence ID" value="NZ_JACDXW010000002.1"/>
</dbReference>
<dbReference type="InterPro" id="IPR008920">
    <property type="entry name" value="TF_FadR/GntR_C"/>
</dbReference>
<dbReference type="InterPro" id="IPR011711">
    <property type="entry name" value="GntR_C"/>
</dbReference>
<dbReference type="EMBL" id="JACDXW010000002">
    <property type="protein sequence ID" value="MCB5363318.1"/>
    <property type="molecule type" value="Genomic_DNA"/>
</dbReference>
<keyword evidence="2" id="KW-0238">DNA-binding</keyword>
<name>A0ABS8CBC6_9BURK</name>
<dbReference type="Gene3D" id="1.10.10.10">
    <property type="entry name" value="Winged helix-like DNA-binding domain superfamily/Winged helix DNA-binding domain"/>
    <property type="match status" value="1"/>
</dbReference>
<dbReference type="Pfam" id="PF00392">
    <property type="entry name" value="GntR"/>
    <property type="match status" value="1"/>
</dbReference>
<dbReference type="SUPFAM" id="SSF48008">
    <property type="entry name" value="GntR ligand-binding domain-like"/>
    <property type="match status" value="1"/>
</dbReference>
<evidence type="ECO:0000256" key="1">
    <source>
        <dbReference type="ARBA" id="ARBA00023015"/>
    </source>
</evidence>
<organism evidence="5 6">
    <name type="scientific">Mesopusillimonas faecipullorum</name>
    <dbReference type="NCBI Taxonomy" id="2755040"/>
    <lineage>
        <taxon>Bacteria</taxon>
        <taxon>Pseudomonadati</taxon>
        <taxon>Pseudomonadota</taxon>
        <taxon>Betaproteobacteria</taxon>
        <taxon>Burkholderiales</taxon>
        <taxon>Alcaligenaceae</taxon>
        <taxon>Mesopusillimonas</taxon>
    </lineage>
</organism>
<comment type="caution">
    <text evidence="5">The sequence shown here is derived from an EMBL/GenBank/DDBJ whole genome shotgun (WGS) entry which is preliminary data.</text>
</comment>
<dbReference type="SMART" id="SM00345">
    <property type="entry name" value="HTH_GNTR"/>
    <property type="match status" value="1"/>
</dbReference>
<protein>
    <submittedName>
        <fullName evidence="5">GntR family transcriptional regulator</fullName>
    </submittedName>
</protein>
<dbReference type="SMART" id="SM00895">
    <property type="entry name" value="FCD"/>
    <property type="match status" value="1"/>
</dbReference>
<accession>A0ABS8CBC6</accession>
<dbReference type="PANTHER" id="PTHR43537:SF51">
    <property type="entry name" value="HTH-TYPE TRANSCRIPTIONAL REGULATOR LGOR-RELATED"/>
    <property type="match status" value="1"/>
</dbReference>
<gene>
    <name evidence="5" type="ORF">H0484_06060</name>
</gene>